<protein>
    <recommendedName>
        <fullName evidence="4">Type IX secretion system membrane protein, PorP/SprF family</fullName>
    </recommendedName>
</protein>
<accession>A0A1N7NQW3</accession>
<dbReference type="RefSeq" id="WP_076502012.1">
    <property type="nucleotide sequence ID" value="NZ_FTOP01000011.1"/>
</dbReference>
<dbReference type="EMBL" id="FTOP01000011">
    <property type="protein sequence ID" value="SIT00628.1"/>
    <property type="molecule type" value="Genomic_DNA"/>
</dbReference>
<organism evidence="2 3">
    <name type="scientific">Belliella pelovolcani</name>
    <dbReference type="NCBI Taxonomy" id="529505"/>
    <lineage>
        <taxon>Bacteria</taxon>
        <taxon>Pseudomonadati</taxon>
        <taxon>Bacteroidota</taxon>
        <taxon>Cytophagia</taxon>
        <taxon>Cytophagales</taxon>
        <taxon>Cyclobacteriaceae</taxon>
        <taxon>Belliella</taxon>
    </lineage>
</organism>
<feature type="chain" id="PRO_5013179152" description="Type IX secretion system membrane protein, PorP/SprF family" evidence="1">
    <location>
        <begin position="22"/>
        <end position="327"/>
    </location>
</feature>
<dbReference type="AlphaFoldDB" id="A0A1N7NQW3"/>
<keyword evidence="3" id="KW-1185">Reference proteome</keyword>
<feature type="signal peptide" evidence="1">
    <location>
        <begin position="1"/>
        <end position="21"/>
    </location>
</feature>
<evidence type="ECO:0008006" key="4">
    <source>
        <dbReference type="Google" id="ProtNLM"/>
    </source>
</evidence>
<dbReference type="STRING" id="529505.SAMN05421761_11169"/>
<gene>
    <name evidence="2" type="ORF">SAMN05421761_11169</name>
</gene>
<evidence type="ECO:0000256" key="1">
    <source>
        <dbReference type="SAM" id="SignalP"/>
    </source>
</evidence>
<sequence>MKIKYTIIVLLVFGFSSLSLAQEDFFGIDTKAKRNRMSQSNLGNVFRQAVSNFSFELAAGGNYLNNQIMFNSEQPSFYPIDQVRNISNVSEIASQDTLSFRGAGFGVPINLGVRLNLFDIFTLGGGYGREMGSFSSMSSGDYDFTFDQSAYTFDKLYGTFGLVLYDAKRRVSFLKWRYRKFASQNTYMQSEKNQRMRQNYPWRFILEGEYGQMFNRSSPDANLNFSNEPYYGLALRIEREFSEYARIFVKAGAEFRSLVYAPQNLEEFQNIQQRVYGAQIGLSISLPGTKRCKVQGCGVVMKHLHEGVEYRGSSIWNFQNRKVGQWY</sequence>
<keyword evidence="1" id="KW-0732">Signal</keyword>
<reference evidence="3" key="1">
    <citation type="submission" date="2017-01" db="EMBL/GenBank/DDBJ databases">
        <authorList>
            <person name="Varghese N."/>
            <person name="Submissions S."/>
        </authorList>
    </citation>
    <scope>NUCLEOTIDE SEQUENCE [LARGE SCALE GENOMIC DNA]</scope>
    <source>
        <strain evidence="3">DSM 46698</strain>
    </source>
</reference>
<evidence type="ECO:0000313" key="2">
    <source>
        <dbReference type="EMBL" id="SIT00628.1"/>
    </source>
</evidence>
<evidence type="ECO:0000313" key="3">
    <source>
        <dbReference type="Proteomes" id="UP000186026"/>
    </source>
</evidence>
<proteinExistence type="predicted"/>
<dbReference type="Proteomes" id="UP000186026">
    <property type="component" value="Unassembled WGS sequence"/>
</dbReference>
<name>A0A1N7NQW3_9BACT</name>